<dbReference type="WBParaSite" id="HPBE_0002463901-mRNA-1">
    <property type="protein sequence ID" value="HPBE_0002463901-mRNA-1"/>
    <property type="gene ID" value="HPBE_0002463901"/>
</dbReference>
<accession>A0A3P8DTF0</accession>
<sequence length="133" mass="14355">MTIPSSGPKWNGTRNGTEGLRTAETGIRNTEHGNSSLILITDAEELLDVLGLAMAILCGSVEMPLTITRFELSVDITMMSGFRNCHGFFAAHIQRCYVDMSQEVSSALESPCSARLAKAGSFQWRGGTDIVTV</sequence>
<dbReference type="Proteomes" id="UP000050761">
    <property type="component" value="Unassembled WGS sequence"/>
</dbReference>
<reference evidence="3" key="2">
    <citation type="submission" date="2019-09" db="UniProtKB">
        <authorList>
            <consortium name="WormBaseParasite"/>
        </authorList>
    </citation>
    <scope>IDENTIFICATION</scope>
</reference>
<evidence type="ECO:0000313" key="2">
    <source>
        <dbReference type="Proteomes" id="UP000050761"/>
    </source>
</evidence>
<keyword evidence="2" id="KW-1185">Reference proteome</keyword>
<organism evidence="2 3">
    <name type="scientific">Heligmosomoides polygyrus</name>
    <name type="common">Parasitic roundworm</name>
    <dbReference type="NCBI Taxonomy" id="6339"/>
    <lineage>
        <taxon>Eukaryota</taxon>
        <taxon>Metazoa</taxon>
        <taxon>Ecdysozoa</taxon>
        <taxon>Nematoda</taxon>
        <taxon>Chromadorea</taxon>
        <taxon>Rhabditida</taxon>
        <taxon>Rhabditina</taxon>
        <taxon>Rhabditomorpha</taxon>
        <taxon>Strongyloidea</taxon>
        <taxon>Heligmosomidae</taxon>
        <taxon>Heligmosomoides</taxon>
    </lineage>
</organism>
<name>A0A183GPL9_HELPZ</name>
<dbReference type="EMBL" id="UZAH01036628">
    <property type="protein sequence ID" value="VDP46390.1"/>
    <property type="molecule type" value="Genomic_DNA"/>
</dbReference>
<protein>
    <submittedName>
        <fullName evidence="1 3">Uncharacterized protein</fullName>
    </submittedName>
</protein>
<dbReference type="AlphaFoldDB" id="A0A183GPL9"/>
<accession>A0A183GPL9</accession>
<reference evidence="1 2" key="1">
    <citation type="submission" date="2018-11" db="EMBL/GenBank/DDBJ databases">
        <authorList>
            <consortium name="Pathogen Informatics"/>
        </authorList>
    </citation>
    <scope>NUCLEOTIDE SEQUENCE [LARGE SCALE GENOMIC DNA]</scope>
</reference>
<gene>
    <name evidence="1" type="ORF">HPBE_LOCUS24638</name>
</gene>
<proteinExistence type="predicted"/>
<evidence type="ECO:0000313" key="1">
    <source>
        <dbReference type="EMBL" id="VDP46390.1"/>
    </source>
</evidence>
<evidence type="ECO:0000313" key="3">
    <source>
        <dbReference type="WBParaSite" id="HPBE_0002463901-mRNA-1"/>
    </source>
</evidence>